<dbReference type="AlphaFoldDB" id="A0A3B0XCV9"/>
<accession>A0A3B0XCV9</accession>
<dbReference type="EC" id="6.3.2.17" evidence="9"/>
<dbReference type="InterPro" id="IPR013221">
    <property type="entry name" value="Mur_ligase_cen"/>
</dbReference>
<dbReference type="GO" id="GO:0004326">
    <property type="term" value="F:tetrahydrofolylpolyglutamate synthase activity"/>
    <property type="evidence" value="ECO:0007669"/>
    <property type="project" value="UniProtKB-EC"/>
</dbReference>
<evidence type="ECO:0000313" key="9">
    <source>
        <dbReference type="EMBL" id="VAW59429.1"/>
    </source>
</evidence>
<dbReference type="InterPro" id="IPR036565">
    <property type="entry name" value="Mur-like_cat_sf"/>
</dbReference>
<sequence>MRFNNLNDWLNWQQGLNPEEMVLGLERVSVVLGHLDLAADFFCPLISVAGTNGKGSTVAFIESILHQSGVSVGCYTSPHLLAYNERICINQQAVSDQVLCEAFEVVDQARGDTPLTYFEFATLAALVIFKRFNVEAAVLEVGLGGRLDAVNVVNADVAVISSISKDHIDWLGDDIECIATEKAGIMRPDKVAILAMFAPQQALLEHARQINARLLCLGKDYLYQRLEGGRWQLKGCRLALPDLPPTALKGGIQMQNAAAAIMAIEALLPERLAESTDPIRTETVQITSESIATGLQQVQLAGRFQVIAHSPQVVVDVAHNEASARALGELLQQYPVSGETLAIVAMLSDKAISEVLQVLNPEIDQWFSAGLSIVGSQRSAMQAENMAQAVRELHADVKLTPCEVVSEACKKARMLAKENDRIIVFGSFYTVAEAIKFFNAV</sequence>
<evidence type="ECO:0000256" key="6">
    <source>
        <dbReference type="ARBA" id="ARBA00022842"/>
    </source>
</evidence>
<proteinExistence type="inferred from homology"/>
<evidence type="ECO:0000256" key="4">
    <source>
        <dbReference type="ARBA" id="ARBA00022741"/>
    </source>
</evidence>
<dbReference type="InterPro" id="IPR004101">
    <property type="entry name" value="Mur_ligase_C"/>
</dbReference>
<dbReference type="GO" id="GO:0008841">
    <property type="term" value="F:dihydrofolate synthase activity"/>
    <property type="evidence" value="ECO:0007669"/>
    <property type="project" value="UniProtKB-EC"/>
</dbReference>
<dbReference type="InterPro" id="IPR018109">
    <property type="entry name" value="Folylpolyglutamate_synth_CS"/>
</dbReference>
<dbReference type="Gene3D" id="3.40.1190.10">
    <property type="entry name" value="Mur-like, catalytic domain"/>
    <property type="match status" value="1"/>
</dbReference>
<keyword evidence="4" id="KW-0547">Nucleotide-binding</keyword>
<dbReference type="SUPFAM" id="SSF53244">
    <property type="entry name" value="MurD-like peptide ligases, peptide-binding domain"/>
    <property type="match status" value="1"/>
</dbReference>
<keyword evidence="2 9" id="KW-0436">Ligase</keyword>
<dbReference type="InterPro" id="IPR036615">
    <property type="entry name" value="Mur_ligase_C_dom_sf"/>
</dbReference>
<protein>
    <submittedName>
        <fullName evidence="9">Dihydrofolate synthase @ Folylpolyglutamate synthase</fullName>
        <ecNumber evidence="9">6.3.2.12</ecNumber>
        <ecNumber evidence="9">6.3.2.17</ecNumber>
    </submittedName>
</protein>
<dbReference type="InterPro" id="IPR001645">
    <property type="entry name" value="Folylpolyglutamate_synth"/>
</dbReference>
<dbReference type="NCBIfam" id="TIGR01499">
    <property type="entry name" value="folC"/>
    <property type="match status" value="1"/>
</dbReference>
<reference evidence="9" key="1">
    <citation type="submission" date="2018-06" db="EMBL/GenBank/DDBJ databases">
        <authorList>
            <person name="Zhirakovskaya E."/>
        </authorList>
    </citation>
    <scope>NUCLEOTIDE SEQUENCE</scope>
</reference>
<dbReference type="SUPFAM" id="SSF53623">
    <property type="entry name" value="MurD-like peptide ligases, catalytic domain"/>
    <property type="match status" value="1"/>
</dbReference>
<dbReference type="PIRSF" id="PIRSF001563">
    <property type="entry name" value="Folylpolyglu_synth"/>
    <property type="match status" value="1"/>
</dbReference>
<evidence type="ECO:0000256" key="1">
    <source>
        <dbReference type="ARBA" id="ARBA00008276"/>
    </source>
</evidence>
<dbReference type="GO" id="GO:0005524">
    <property type="term" value="F:ATP binding"/>
    <property type="evidence" value="ECO:0007669"/>
    <property type="project" value="UniProtKB-KW"/>
</dbReference>
<dbReference type="Pfam" id="PF02875">
    <property type="entry name" value="Mur_ligase_C"/>
    <property type="match status" value="1"/>
</dbReference>
<feature type="domain" description="Mur ligase C-terminal" evidence="7">
    <location>
        <begin position="302"/>
        <end position="428"/>
    </location>
</feature>
<evidence type="ECO:0000259" key="7">
    <source>
        <dbReference type="Pfam" id="PF02875"/>
    </source>
</evidence>
<dbReference type="EC" id="6.3.2.12" evidence="9"/>
<name>A0A3B0XCV9_9ZZZZ</name>
<evidence type="ECO:0000256" key="2">
    <source>
        <dbReference type="ARBA" id="ARBA00022598"/>
    </source>
</evidence>
<feature type="domain" description="Mur ligase central" evidence="8">
    <location>
        <begin position="48"/>
        <end position="227"/>
    </location>
</feature>
<dbReference type="PANTHER" id="PTHR11136:SF0">
    <property type="entry name" value="DIHYDROFOLATE SYNTHETASE-RELATED"/>
    <property type="match status" value="1"/>
</dbReference>
<keyword evidence="3" id="KW-0479">Metal-binding</keyword>
<comment type="similarity">
    <text evidence="1">Belongs to the folylpolyglutamate synthase family.</text>
</comment>
<dbReference type="PANTHER" id="PTHR11136">
    <property type="entry name" value="FOLYLPOLYGLUTAMATE SYNTHASE-RELATED"/>
    <property type="match status" value="1"/>
</dbReference>
<dbReference type="PROSITE" id="PS01011">
    <property type="entry name" value="FOLYLPOLYGLU_SYNT_1"/>
    <property type="match status" value="1"/>
</dbReference>
<dbReference type="Pfam" id="PF08245">
    <property type="entry name" value="Mur_ligase_M"/>
    <property type="match status" value="1"/>
</dbReference>
<gene>
    <name evidence="9" type="ORF">MNBD_GAMMA11-43</name>
</gene>
<dbReference type="GO" id="GO:0046872">
    <property type="term" value="F:metal ion binding"/>
    <property type="evidence" value="ECO:0007669"/>
    <property type="project" value="UniProtKB-KW"/>
</dbReference>
<evidence type="ECO:0000259" key="8">
    <source>
        <dbReference type="Pfam" id="PF08245"/>
    </source>
</evidence>
<evidence type="ECO:0000256" key="3">
    <source>
        <dbReference type="ARBA" id="ARBA00022723"/>
    </source>
</evidence>
<evidence type="ECO:0000256" key="5">
    <source>
        <dbReference type="ARBA" id="ARBA00022840"/>
    </source>
</evidence>
<dbReference type="GO" id="GO:0005737">
    <property type="term" value="C:cytoplasm"/>
    <property type="evidence" value="ECO:0007669"/>
    <property type="project" value="TreeGrafter"/>
</dbReference>
<dbReference type="EMBL" id="UOFG01000082">
    <property type="protein sequence ID" value="VAW59429.1"/>
    <property type="molecule type" value="Genomic_DNA"/>
</dbReference>
<dbReference type="Gene3D" id="3.90.190.20">
    <property type="entry name" value="Mur ligase, C-terminal domain"/>
    <property type="match status" value="1"/>
</dbReference>
<organism evidence="9">
    <name type="scientific">hydrothermal vent metagenome</name>
    <dbReference type="NCBI Taxonomy" id="652676"/>
    <lineage>
        <taxon>unclassified sequences</taxon>
        <taxon>metagenomes</taxon>
        <taxon>ecological metagenomes</taxon>
    </lineage>
</organism>
<keyword evidence="5" id="KW-0067">ATP-binding</keyword>
<keyword evidence="6" id="KW-0460">Magnesium</keyword>